<evidence type="ECO:0000256" key="17">
    <source>
        <dbReference type="PIRSR" id="PIRSR000882-1"/>
    </source>
</evidence>
<evidence type="ECO:0000256" key="5">
    <source>
        <dbReference type="ARBA" id="ARBA00022454"/>
    </source>
</evidence>
<dbReference type="InterPro" id="IPR038487">
    <property type="entry name" value="Mre11_capping_dom"/>
</dbReference>
<dbReference type="GO" id="GO:0030145">
    <property type="term" value="F:manganese ion binding"/>
    <property type="evidence" value="ECO:0007669"/>
    <property type="project" value="UniProtKB-UniRule"/>
</dbReference>
<protein>
    <recommendedName>
        <fullName evidence="16">Double-strand break repair protein</fullName>
    </recommendedName>
</protein>
<evidence type="ECO:0000256" key="7">
    <source>
        <dbReference type="ARBA" id="ARBA00022723"/>
    </source>
</evidence>
<keyword evidence="8 16" id="KW-0255">Endonuclease</keyword>
<organism evidence="20">
    <name type="scientific">Chrysotila carterae</name>
    <name type="common">Marine alga</name>
    <name type="synonym">Syracosphaera carterae</name>
    <dbReference type="NCBI Taxonomy" id="13221"/>
    <lineage>
        <taxon>Eukaryota</taxon>
        <taxon>Haptista</taxon>
        <taxon>Haptophyta</taxon>
        <taxon>Prymnesiophyceae</taxon>
        <taxon>Isochrysidales</taxon>
        <taxon>Isochrysidaceae</taxon>
        <taxon>Chrysotila</taxon>
    </lineage>
</organism>
<keyword evidence="11 16" id="KW-0269">Exonuclease</keyword>
<evidence type="ECO:0000313" key="20">
    <source>
        <dbReference type="EMBL" id="CAE0765569.1"/>
    </source>
</evidence>
<reference evidence="20" key="1">
    <citation type="submission" date="2021-01" db="EMBL/GenBank/DDBJ databases">
        <authorList>
            <person name="Corre E."/>
            <person name="Pelletier E."/>
            <person name="Niang G."/>
            <person name="Scheremetjew M."/>
            <person name="Finn R."/>
            <person name="Kale V."/>
            <person name="Holt S."/>
            <person name="Cochrane G."/>
            <person name="Meng A."/>
            <person name="Brown T."/>
            <person name="Cohen L."/>
        </authorList>
    </citation>
    <scope>NUCLEOTIDE SEQUENCE</scope>
    <source>
        <strain evidence="20">CCMP645</strain>
    </source>
</reference>
<comment type="function">
    <text evidence="16">Core component of the MRN complex, which plays a central role in double-strand break (DSB) repair, DNA recombination, maintenance of telomere integrity and meiosis. The MRN complex is involved in the repair of DNA double-strand breaks (DSBs) via homologous recombination (HR), an error-free mechanism which primarily occurs during S and G2 phases. The complex (1) mediates the end resection of damaged DNA, which generates proper single-stranded DNA, a key initial steps in HR, and is (2) required for the recruitment of other repair factors and efficient activation of ATM and ATR upon DNA damage. Within the MRN complex, MRE11 possesses both single-strand endonuclease activity and double-strand-specific 3'-5' exonuclease activity. MRE11 first endonucleolytically cleaves the 5' strand at DNA DSB ends to prevent non-homologous end joining (NHEJ) and licence HR. It then generates a single-stranded DNA gap via 3' to 5' exonucleolytic degradation, which is required for single-strand invasion and recombination.</text>
</comment>
<sequence length="757" mass="79920">MHIVPSCSPPHAKSSQADMVLLAGDIFHDNKPSRRAMQRALEVMRDHCLGDREVQIEVVSDPNTNFHNKYKTVNYEDPNYNVQLPVFAIHGNHDDPAGDGGLAPLDLLSSANLVNYFGRARDIENIVLSPILLKKGATRLALYGLGHVRDERLSRCFERKTVKVAKPQDSGSWFNILAVHQNRHVRGVMGAQGIKKGYIKEAQLPSCMDLVIWGHEHECQIGSGMNALQGSSENQFTVIQPGSTVATSLVEGEAKPKHVALLQVHREQWKLDALPLASVRPFAIRDVCLEAQPDDTDLSSEEAMMDFLEEQAIELIEELAARQVSAEESADGRTTLPLIRLRVDYTGFSTCNPQKFGQRFVSKVANPGEILLFQRKAKKQPARSEADSKSAAEAPTDREDASAHIQHILTDFLHGGKEQLRLLSQQDLNTAVFEDYVGRDNKGAIAQAILTTLTKTQEFLAKQSYGAVDRNAKELAIEDMLFKRKAGSAKGAAAGGRAAGAAAGAGAGGGGREADGGDVDVENDVASCTGGRAGGRGGAAARNRGVSHGGTAPAAGGARRGTTRDDGDSGADDLFDDDDDDGLGGGGMDNLDSSAAAAPKARGRGKSRGAAASARGASAQGRGTTVTRGRGARQTKLNLVGGSSAASAVDIDDDDDTPPPRASQASKRATATTAAHGASSATGAAAHASPMRPAKRGAASAATSRMAKAQRTAASTNGGSDYDDDDEYIDDADNEVSTAAPSSRTGGSFANPRRRYK</sequence>
<dbReference type="InterPro" id="IPR041796">
    <property type="entry name" value="Mre11_N"/>
</dbReference>
<dbReference type="InterPro" id="IPR003701">
    <property type="entry name" value="Mre11"/>
</dbReference>
<evidence type="ECO:0000256" key="18">
    <source>
        <dbReference type="SAM" id="MobiDB-lite"/>
    </source>
</evidence>
<evidence type="ECO:0000256" key="4">
    <source>
        <dbReference type="ARBA" id="ARBA00009028"/>
    </source>
</evidence>
<feature type="region of interest" description="Disordered" evidence="18">
    <location>
        <begin position="376"/>
        <end position="400"/>
    </location>
</feature>
<dbReference type="SMART" id="SM01347">
    <property type="entry name" value="Mre11_DNA_bind"/>
    <property type="match status" value="1"/>
</dbReference>
<evidence type="ECO:0000256" key="8">
    <source>
        <dbReference type="ARBA" id="ARBA00022759"/>
    </source>
</evidence>
<evidence type="ECO:0000256" key="14">
    <source>
        <dbReference type="ARBA" id="ARBA00023242"/>
    </source>
</evidence>
<evidence type="ECO:0000256" key="10">
    <source>
        <dbReference type="ARBA" id="ARBA00022801"/>
    </source>
</evidence>
<keyword evidence="7" id="KW-0479">Metal-binding</keyword>
<dbReference type="PANTHER" id="PTHR10139">
    <property type="entry name" value="DOUBLE-STRAND BREAK REPAIR PROTEIN MRE11"/>
    <property type="match status" value="1"/>
</dbReference>
<dbReference type="InterPro" id="IPR004843">
    <property type="entry name" value="Calcineurin-like_PHP"/>
</dbReference>
<evidence type="ECO:0000256" key="1">
    <source>
        <dbReference type="ARBA" id="ARBA00001936"/>
    </source>
</evidence>
<dbReference type="PANTHER" id="PTHR10139:SF1">
    <property type="entry name" value="DOUBLE-STRAND BREAK REPAIR PROTEIN MRE11"/>
    <property type="match status" value="1"/>
</dbReference>
<comment type="cofactor">
    <cofactor evidence="1 16">
        <name>Mn(2+)</name>
        <dbReference type="ChEBI" id="CHEBI:29035"/>
    </cofactor>
</comment>
<feature type="compositionally biased region" description="Polar residues" evidence="18">
    <location>
        <begin position="735"/>
        <end position="748"/>
    </location>
</feature>
<dbReference type="GO" id="GO:0097552">
    <property type="term" value="P:mitochondrial double-strand break repair via homologous recombination"/>
    <property type="evidence" value="ECO:0007669"/>
    <property type="project" value="TreeGrafter"/>
</dbReference>
<comment type="similarity">
    <text evidence="4 16">Belongs to the MRE11/RAD32 family.</text>
</comment>
<feature type="active site" description="Proton donor" evidence="17">
    <location>
        <position position="93"/>
    </location>
</feature>
<proteinExistence type="inferred from homology"/>
<evidence type="ECO:0000256" key="2">
    <source>
        <dbReference type="ARBA" id="ARBA00004123"/>
    </source>
</evidence>
<feature type="domain" description="Mre11 DNA-binding" evidence="19">
    <location>
        <begin position="269"/>
        <end position="435"/>
    </location>
</feature>
<dbReference type="Gene3D" id="3.60.21.10">
    <property type="match status" value="1"/>
</dbReference>
<dbReference type="CDD" id="cd00840">
    <property type="entry name" value="MPP_Mre11_N"/>
    <property type="match status" value="1"/>
</dbReference>
<name>A0A7S4F0M6_CHRCT</name>
<dbReference type="GO" id="GO:0042138">
    <property type="term" value="P:meiotic DNA double-strand break formation"/>
    <property type="evidence" value="ECO:0007669"/>
    <property type="project" value="TreeGrafter"/>
</dbReference>
<feature type="compositionally biased region" description="Low complexity" evidence="18">
    <location>
        <begin position="698"/>
        <end position="709"/>
    </location>
</feature>
<keyword evidence="9 16" id="KW-0227">DNA damage</keyword>
<dbReference type="GO" id="GO:0030870">
    <property type="term" value="C:Mre11 complex"/>
    <property type="evidence" value="ECO:0007669"/>
    <property type="project" value="UniProtKB-UniRule"/>
</dbReference>
<evidence type="ECO:0000256" key="6">
    <source>
        <dbReference type="ARBA" id="ARBA00022722"/>
    </source>
</evidence>
<dbReference type="GO" id="GO:0006303">
    <property type="term" value="P:double-strand break repair via nonhomologous end joining"/>
    <property type="evidence" value="ECO:0007669"/>
    <property type="project" value="TreeGrafter"/>
</dbReference>
<dbReference type="GO" id="GO:0000723">
    <property type="term" value="P:telomere maintenance"/>
    <property type="evidence" value="ECO:0007669"/>
    <property type="project" value="TreeGrafter"/>
</dbReference>
<feature type="compositionally biased region" description="Basic and acidic residues" evidence="18">
    <location>
        <begin position="382"/>
        <end position="400"/>
    </location>
</feature>
<dbReference type="GO" id="GO:0035861">
    <property type="term" value="C:site of double-strand break"/>
    <property type="evidence" value="ECO:0007669"/>
    <property type="project" value="TreeGrafter"/>
</dbReference>
<gene>
    <name evidence="20" type="ORF">PCAR00345_LOCUS18181</name>
</gene>
<keyword evidence="14 16" id="KW-0539">Nucleus</keyword>
<dbReference type="Gene3D" id="3.30.110.110">
    <property type="entry name" value="Mre11, capping domain"/>
    <property type="match status" value="1"/>
</dbReference>
<feature type="compositionally biased region" description="Gly residues" evidence="18">
    <location>
        <begin position="500"/>
        <end position="511"/>
    </location>
</feature>
<comment type="subcellular location">
    <subcellularLocation>
        <location evidence="3">Chromosome</location>
    </subcellularLocation>
    <subcellularLocation>
        <location evidence="2 16">Nucleus</location>
    </subcellularLocation>
</comment>
<dbReference type="AlphaFoldDB" id="A0A7S4F0M6"/>
<keyword evidence="13 16" id="KW-0464">Manganese</keyword>
<accession>A0A7S4F0M6</accession>
<feature type="compositionally biased region" description="Low complexity" evidence="18">
    <location>
        <begin position="539"/>
        <end position="557"/>
    </location>
</feature>
<feature type="compositionally biased region" description="Acidic residues" evidence="18">
    <location>
        <begin position="721"/>
        <end position="734"/>
    </location>
</feature>
<dbReference type="GO" id="GO:0007095">
    <property type="term" value="P:mitotic G2 DNA damage checkpoint signaling"/>
    <property type="evidence" value="ECO:0007669"/>
    <property type="project" value="TreeGrafter"/>
</dbReference>
<evidence type="ECO:0000256" key="15">
    <source>
        <dbReference type="ARBA" id="ARBA00023254"/>
    </source>
</evidence>
<evidence type="ECO:0000256" key="12">
    <source>
        <dbReference type="ARBA" id="ARBA00023204"/>
    </source>
</evidence>
<evidence type="ECO:0000256" key="16">
    <source>
        <dbReference type="PIRNR" id="PIRNR000882"/>
    </source>
</evidence>
<keyword evidence="15 16" id="KW-0469">Meiosis</keyword>
<keyword evidence="12 16" id="KW-0234">DNA repair</keyword>
<dbReference type="GO" id="GO:0008296">
    <property type="term" value="F:3'-5'-DNA exonuclease activity"/>
    <property type="evidence" value="ECO:0007669"/>
    <property type="project" value="InterPro"/>
</dbReference>
<dbReference type="Pfam" id="PF04152">
    <property type="entry name" value="Mre11_DNA_bind"/>
    <property type="match status" value="1"/>
</dbReference>
<dbReference type="InterPro" id="IPR029052">
    <property type="entry name" value="Metallo-depent_PP-like"/>
</dbReference>
<feature type="region of interest" description="Disordered" evidence="18">
    <location>
        <begin position="500"/>
        <end position="757"/>
    </location>
</feature>
<dbReference type="EMBL" id="HBIZ01028600">
    <property type="protein sequence ID" value="CAE0765569.1"/>
    <property type="molecule type" value="Transcribed_RNA"/>
</dbReference>
<dbReference type="InterPro" id="IPR007281">
    <property type="entry name" value="Mre11_DNA-bd"/>
</dbReference>
<evidence type="ECO:0000256" key="11">
    <source>
        <dbReference type="ARBA" id="ARBA00022839"/>
    </source>
</evidence>
<dbReference type="GO" id="GO:0000724">
    <property type="term" value="P:double-strand break repair via homologous recombination"/>
    <property type="evidence" value="ECO:0007669"/>
    <property type="project" value="TreeGrafter"/>
</dbReference>
<dbReference type="GO" id="GO:0000014">
    <property type="term" value="F:single-stranded DNA endodeoxyribonuclease activity"/>
    <property type="evidence" value="ECO:0007669"/>
    <property type="project" value="TreeGrafter"/>
</dbReference>
<feature type="compositionally biased region" description="Low complexity" evidence="18">
    <location>
        <begin position="669"/>
        <end position="688"/>
    </location>
</feature>
<feature type="compositionally biased region" description="Low complexity" evidence="18">
    <location>
        <begin position="608"/>
        <end position="635"/>
    </location>
</feature>
<evidence type="ECO:0000256" key="3">
    <source>
        <dbReference type="ARBA" id="ARBA00004286"/>
    </source>
</evidence>
<evidence type="ECO:0000256" key="13">
    <source>
        <dbReference type="ARBA" id="ARBA00023211"/>
    </source>
</evidence>
<evidence type="ECO:0000256" key="9">
    <source>
        <dbReference type="ARBA" id="ARBA00022763"/>
    </source>
</evidence>
<feature type="compositionally biased region" description="Low complexity" evidence="18">
    <location>
        <begin position="589"/>
        <end position="600"/>
    </location>
</feature>
<keyword evidence="5" id="KW-0158">Chromosome</keyword>
<dbReference type="Pfam" id="PF00149">
    <property type="entry name" value="Metallophos"/>
    <property type="match status" value="1"/>
</dbReference>
<dbReference type="PIRSF" id="PIRSF000882">
    <property type="entry name" value="DSB_repair_MRE11"/>
    <property type="match status" value="1"/>
</dbReference>
<keyword evidence="6 16" id="KW-0540">Nuclease</keyword>
<evidence type="ECO:0000259" key="19">
    <source>
        <dbReference type="SMART" id="SM01347"/>
    </source>
</evidence>
<dbReference type="SUPFAM" id="SSF56300">
    <property type="entry name" value="Metallo-dependent phosphatases"/>
    <property type="match status" value="1"/>
</dbReference>
<feature type="compositionally biased region" description="Acidic residues" evidence="18">
    <location>
        <begin position="568"/>
        <end position="582"/>
    </location>
</feature>
<keyword evidence="10 16" id="KW-0378">Hydrolase</keyword>